<dbReference type="GO" id="GO:0000723">
    <property type="term" value="P:telomere maintenance"/>
    <property type="evidence" value="ECO:0007669"/>
    <property type="project" value="InterPro"/>
</dbReference>
<dbReference type="InterPro" id="IPR027417">
    <property type="entry name" value="P-loop_NTPase"/>
</dbReference>
<dbReference type="PANTHER" id="PTHR47642">
    <property type="entry name" value="ATP-DEPENDENT DNA HELICASE"/>
    <property type="match status" value="1"/>
</dbReference>
<name>A0A397IYK6_9GLOM</name>
<evidence type="ECO:0000313" key="3">
    <source>
        <dbReference type="EMBL" id="RHZ77740.1"/>
    </source>
</evidence>
<dbReference type="Gene3D" id="3.40.50.300">
    <property type="entry name" value="P-loop containing nucleotide triphosphate hydrolases"/>
    <property type="match status" value="3"/>
</dbReference>
<evidence type="ECO:0000313" key="4">
    <source>
        <dbReference type="Proteomes" id="UP000266861"/>
    </source>
</evidence>
<comment type="cofactor">
    <cofactor evidence="1">
        <name>Mg(2+)</name>
        <dbReference type="ChEBI" id="CHEBI:18420"/>
    </cofactor>
</comment>
<feature type="domain" description="DNA helicase Pif1-like DEAD-box helicase" evidence="2">
    <location>
        <begin position="647"/>
        <end position="712"/>
    </location>
</feature>
<evidence type="ECO:0000256" key="1">
    <source>
        <dbReference type="RuleBase" id="RU363044"/>
    </source>
</evidence>
<dbReference type="GO" id="GO:0005524">
    <property type="term" value="F:ATP binding"/>
    <property type="evidence" value="ECO:0007669"/>
    <property type="project" value="UniProtKB-KW"/>
</dbReference>
<evidence type="ECO:0000259" key="2">
    <source>
        <dbReference type="Pfam" id="PF05970"/>
    </source>
</evidence>
<keyword evidence="1" id="KW-0347">Helicase</keyword>
<dbReference type="GO" id="GO:0016887">
    <property type="term" value="F:ATP hydrolysis activity"/>
    <property type="evidence" value="ECO:0007669"/>
    <property type="project" value="RHEA"/>
</dbReference>
<keyword evidence="1" id="KW-0067">ATP-binding</keyword>
<accession>A0A397IYK6</accession>
<dbReference type="GO" id="GO:0006310">
    <property type="term" value="P:DNA recombination"/>
    <property type="evidence" value="ECO:0007669"/>
    <property type="project" value="UniProtKB-KW"/>
</dbReference>
<proteinExistence type="inferred from homology"/>
<dbReference type="AlphaFoldDB" id="A0A397IYK6"/>
<comment type="catalytic activity">
    <reaction evidence="1">
        <text>ATP + H2O = ADP + phosphate + H(+)</text>
        <dbReference type="Rhea" id="RHEA:13065"/>
        <dbReference type="ChEBI" id="CHEBI:15377"/>
        <dbReference type="ChEBI" id="CHEBI:15378"/>
        <dbReference type="ChEBI" id="CHEBI:30616"/>
        <dbReference type="ChEBI" id="CHEBI:43474"/>
        <dbReference type="ChEBI" id="CHEBI:456216"/>
        <dbReference type="EC" id="5.6.2.3"/>
    </reaction>
</comment>
<dbReference type="STRING" id="1348612.A0A397IYK6"/>
<dbReference type="InterPro" id="IPR051055">
    <property type="entry name" value="PIF1_helicase"/>
</dbReference>
<reference evidence="3 4" key="1">
    <citation type="submission" date="2018-08" db="EMBL/GenBank/DDBJ databases">
        <title>Genome and evolution of the arbuscular mycorrhizal fungus Diversispora epigaea (formerly Glomus versiforme) and its bacterial endosymbionts.</title>
        <authorList>
            <person name="Sun X."/>
            <person name="Fei Z."/>
            <person name="Harrison M."/>
        </authorList>
    </citation>
    <scope>NUCLEOTIDE SEQUENCE [LARGE SCALE GENOMIC DNA]</scope>
    <source>
        <strain evidence="3 4">IT104</strain>
    </source>
</reference>
<sequence>MNYQLHNIYTFDNEHETLINWTNDSNSAIITDDPHNRIQSTQNQVSLSQLSYWRPSPKLQRLYDKFQNNTLKQWPQIACVYCRRLLYPEKACWIIYNPSLIYPLQQNISDITLSFYPGTNRRTPNSNAYFEYRSLIRTMNYSRNIRAHALYSGIIGAFLELTNNNSTSNESNDETLQRAATWLARNNIYLQPYTNILLSCHNLNLNNPFPQAEHIQTDVNTPVITSHEIIIPNNNFHNEIHNEDFHYSRLMADNVETLPNAHDLLQQSSYESRDIIDESKTFPLPTFMCDTYFHERQLHLNAILRKLGLPTLFITLSMAENRWTHLHKILATSFGEITDFFDRVEFQNRGATHTHSCYWTTNSIEVMIENNIIYSTVPDPLYEPELYSAVVANQIHTCNQRCNGPAILEQTCKKGFPRPFSDTTHYEEGNSRYVYKCLTEADSWVVLYHVPTLLIWNAHMNAQYITNKGFAKYIVKYIAKQKPSHIFNIHENDKLREYVVARRLGSMELMFLLLGHQICNSSMTVKFLSTEPPITRTRAILPIYMIDENDENPYYDDTITKYMLRPLLPEFNNLTYLQYFEKYSISPSSPPLTSHGELYFYQQLLLNVPARNETDYQMGSNGTYRKNSRSKWPYYFITGSAGTAYTNKELNTKLKEVDTLIIDKISMTSKKLFDFISNFFANLHQNSIAFGGINVIVVGDLFQLPLITGNDNQFCHMLEEIRVVGFREKLNTKLKEVDTLIIDKISMTSKKLFDFISNFFANLHQNSIAFGGINVIVVGDLFQLPLITGNDNQFCHMLEEIRVVGFRESAQQINRMICNMLPVSDNKFLISEATDTVNSEFWNASSTERMFKSKTNLLSYVCLQPGTCVIYFNNSLIEQGICNGTTGIITDIDLTEQSVRVAFSIKGAIIDIQVYKHTHYFEINGNNCKRTQFPLQNCFALTVHKTQGLTLPKVCLVLDGNIFSSGQAYVALSRCPTWNNIEISHLDRSAFITDPNVALEYQRLDNISRSHSNLFI</sequence>
<dbReference type="Pfam" id="PF05970">
    <property type="entry name" value="PIF1"/>
    <property type="match status" value="2"/>
</dbReference>
<dbReference type="CDD" id="cd18809">
    <property type="entry name" value="SF1_C_RecD"/>
    <property type="match status" value="1"/>
</dbReference>
<dbReference type="GO" id="GO:0006281">
    <property type="term" value="P:DNA repair"/>
    <property type="evidence" value="ECO:0007669"/>
    <property type="project" value="UniProtKB-KW"/>
</dbReference>
<dbReference type="SUPFAM" id="SSF52540">
    <property type="entry name" value="P-loop containing nucleoside triphosphate hydrolases"/>
    <property type="match status" value="1"/>
</dbReference>
<dbReference type="Proteomes" id="UP000266861">
    <property type="component" value="Unassembled WGS sequence"/>
</dbReference>
<comment type="similarity">
    <text evidence="1">Belongs to the helicase family.</text>
</comment>
<dbReference type="EC" id="5.6.2.3" evidence="1"/>
<keyword evidence="1" id="KW-0227">DNA damage</keyword>
<dbReference type="Gene3D" id="2.30.30.940">
    <property type="match status" value="1"/>
</dbReference>
<dbReference type="OrthoDB" id="2399114at2759"/>
<keyword evidence="1" id="KW-0234">DNA repair</keyword>
<dbReference type="GO" id="GO:0043139">
    <property type="term" value="F:5'-3' DNA helicase activity"/>
    <property type="evidence" value="ECO:0007669"/>
    <property type="project" value="UniProtKB-EC"/>
</dbReference>
<keyword evidence="4" id="KW-1185">Reference proteome</keyword>
<keyword evidence="1" id="KW-0233">DNA recombination</keyword>
<feature type="domain" description="DNA helicase Pif1-like DEAD-box helicase" evidence="2">
    <location>
        <begin position="728"/>
        <end position="791"/>
    </location>
</feature>
<organism evidence="3 4">
    <name type="scientific">Diversispora epigaea</name>
    <dbReference type="NCBI Taxonomy" id="1348612"/>
    <lineage>
        <taxon>Eukaryota</taxon>
        <taxon>Fungi</taxon>
        <taxon>Fungi incertae sedis</taxon>
        <taxon>Mucoromycota</taxon>
        <taxon>Glomeromycotina</taxon>
        <taxon>Glomeromycetes</taxon>
        <taxon>Diversisporales</taxon>
        <taxon>Diversisporaceae</taxon>
        <taxon>Diversispora</taxon>
    </lineage>
</organism>
<dbReference type="InterPro" id="IPR010285">
    <property type="entry name" value="DNA_helicase_pif1-like_DEAD"/>
</dbReference>
<keyword evidence="1" id="KW-0378">Hydrolase</keyword>
<gene>
    <name evidence="3" type="ORF">Glove_173g25</name>
</gene>
<comment type="caution">
    <text evidence="3">The sequence shown here is derived from an EMBL/GenBank/DDBJ whole genome shotgun (WGS) entry which is preliminary data.</text>
</comment>
<dbReference type="EMBL" id="PQFF01000163">
    <property type="protein sequence ID" value="RHZ77740.1"/>
    <property type="molecule type" value="Genomic_DNA"/>
</dbReference>
<keyword evidence="1" id="KW-0547">Nucleotide-binding</keyword>
<protein>
    <recommendedName>
        <fullName evidence="1">ATP-dependent DNA helicase</fullName>
        <ecNumber evidence="1">5.6.2.3</ecNumber>
    </recommendedName>
</protein>